<organism evidence="1 2">
    <name type="scientific">Colletotrichum costaricense</name>
    <dbReference type="NCBI Taxonomy" id="1209916"/>
    <lineage>
        <taxon>Eukaryota</taxon>
        <taxon>Fungi</taxon>
        <taxon>Dikarya</taxon>
        <taxon>Ascomycota</taxon>
        <taxon>Pezizomycotina</taxon>
        <taxon>Sordariomycetes</taxon>
        <taxon>Hypocreomycetidae</taxon>
        <taxon>Glomerellales</taxon>
        <taxon>Glomerellaceae</taxon>
        <taxon>Colletotrichum</taxon>
        <taxon>Colletotrichum acutatum species complex</taxon>
    </lineage>
</organism>
<gene>
    <name evidence="1" type="ORF">CCOS01_01780</name>
</gene>
<keyword evidence="2" id="KW-1185">Reference proteome</keyword>
<comment type="caution">
    <text evidence="1">The sequence shown here is derived from an EMBL/GenBank/DDBJ whole genome shotgun (WGS) entry which is preliminary data.</text>
</comment>
<dbReference type="Proteomes" id="UP001240678">
    <property type="component" value="Unassembled WGS sequence"/>
</dbReference>
<protein>
    <submittedName>
        <fullName evidence="1">Uncharacterized protein</fullName>
    </submittedName>
</protein>
<dbReference type="EMBL" id="MOOE01000002">
    <property type="protein sequence ID" value="KAK1536460.1"/>
    <property type="molecule type" value="Genomic_DNA"/>
</dbReference>
<sequence length="162" mass="17415">MLSGGKFILASASARVITSRAGGRAPKRCWSRVVPKFNLGDSEFDGRGASAGTSLNIKVRTPKGSVPIGPTTFHLVRYQDTTYSCRHPKDVQYSSPSPMAVCDYVSVDHLVIRLSLSTFSLSMHVPTSSIGTVCNLPVSPSLPAPGYRFREKESKVGMQPVG</sequence>
<evidence type="ECO:0000313" key="1">
    <source>
        <dbReference type="EMBL" id="KAK1536460.1"/>
    </source>
</evidence>
<proteinExistence type="predicted"/>
<dbReference type="AlphaFoldDB" id="A0AAI9Z6P4"/>
<evidence type="ECO:0000313" key="2">
    <source>
        <dbReference type="Proteomes" id="UP001240678"/>
    </source>
</evidence>
<name>A0AAI9Z6P4_9PEZI</name>
<dbReference type="RefSeq" id="XP_060318623.1">
    <property type="nucleotide sequence ID" value="XM_060449973.1"/>
</dbReference>
<accession>A0AAI9Z6P4</accession>
<reference evidence="1 2" key="1">
    <citation type="submission" date="2016-10" db="EMBL/GenBank/DDBJ databases">
        <title>The genome sequence of Colletotrichum fioriniae PJ7.</title>
        <authorList>
            <person name="Baroncelli R."/>
        </authorList>
    </citation>
    <scope>NUCLEOTIDE SEQUENCE [LARGE SCALE GENOMIC DNA]</scope>
    <source>
        <strain evidence="1 2">IMI 309622</strain>
    </source>
</reference>
<dbReference type="GeneID" id="85333520"/>